<feature type="non-terminal residue" evidence="4">
    <location>
        <position position="1"/>
    </location>
</feature>
<dbReference type="OrthoDB" id="6501997at2759"/>
<dbReference type="AlphaFoldDB" id="A0A8J1YCT6"/>
<keyword evidence="2" id="KW-0758">Storage protein</keyword>
<dbReference type="SUPFAM" id="SSF56968">
    <property type="entry name" value="Lipovitellin-phosvitin complex, beta-sheet shell regions"/>
    <property type="match status" value="1"/>
</dbReference>
<dbReference type="Proteomes" id="UP000749559">
    <property type="component" value="Unassembled WGS sequence"/>
</dbReference>
<name>A0A8J1YCT6_OWEFU</name>
<dbReference type="Pfam" id="PF01347">
    <property type="entry name" value="Vitellogenin_N"/>
    <property type="match status" value="1"/>
</dbReference>
<dbReference type="EMBL" id="CAIIXF020000004">
    <property type="protein sequence ID" value="CAH1781874.1"/>
    <property type="molecule type" value="Genomic_DNA"/>
</dbReference>
<dbReference type="PANTHER" id="PTHR23345">
    <property type="entry name" value="VITELLOGENIN-RELATED"/>
    <property type="match status" value="1"/>
</dbReference>
<dbReference type="InterPro" id="IPR050733">
    <property type="entry name" value="Vitellogenin/Apolipophorin"/>
</dbReference>
<evidence type="ECO:0000256" key="2">
    <source>
        <dbReference type="ARBA" id="ARBA00022761"/>
    </source>
</evidence>
<accession>A0A8J1YCT6</accession>
<sequence length="450" mass="51793">GISKTTVMIILYLVSALLLHVCGVTAEQTTLQYTYTSFVYLWGETKQTFRVTAIVEVDKIGPAKGPYDGTEAVIYLVHLHDVKIDPIKDGKVIKVTHGTTRTAGEQLEEQSLDELYEKPFRFIQRKDGSIAEVEFQKSDLENTEVVNFKKGVLSAFQTHTNNRDEEDVEETDVLGKHTAHYRVIHFDHIKRIRKTYKTDDIKRFGNDEVNKDGIDVNVEEELTVDERNKILESKGVMKIRIKRNTEKEKRYAEENSPHTIYVRATDVDIADNFDSDNTFDMKLKKETSRSLNRKRRMVELDTIKKDSFVTTSLLGDYSQENAKRHRFDKLLELIEEEGLLKILKRFYDSPTDTDILRHIREALHLENLLSARHVSSKDHHINVKNGKSAPRVSLISRVVKETKSKLTDCINHWKLCKGIVNLYIVGGQAAGEKMIKAMLMMKLSDRNLIQ</sequence>
<dbReference type="InterPro" id="IPR015819">
    <property type="entry name" value="Lipid_transp_b-sht_shell"/>
</dbReference>
<keyword evidence="1" id="KW-0732">Signal</keyword>
<dbReference type="PANTHER" id="PTHR23345:SF15">
    <property type="entry name" value="VITELLOGENIN 1-RELATED"/>
    <property type="match status" value="1"/>
</dbReference>
<comment type="caution">
    <text evidence="4">The sequence shown here is derived from an EMBL/GenBank/DDBJ whole genome shotgun (WGS) entry which is preliminary data.</text>
</comment>
<dbReference type="Gene3D" id="2.30.230.10">
    <property type="entry name" value="Lipovitellin, beta-sheet shell regions, chain A"/>
    <property type="match status" value="1"/>
</dbReference>
<dbReference type="GO" id="GO:0005319">
    <property type="term" value="F:lipid transporter activity"/>
    <property type="evidence" value="ECO:0007669"/>
    <property type="project" value="InterPro"/>
</dbReference>
<evidence type="ECO:0000259" key="3">
    <source>
        <dbReference type="Pfam" id="PF01347"/>
    </source>
</evidence>
<organism evidence="4 5">
    <name type="scientific">Owenia fusiformis</name>
    <name type="common">Polychaete worm</name>
    <dbReference type="NCBI Taxonomy" id="6347"/>
    <lineage>
        <taxon>Eukaryota</taxon>
        <taxon>Metazoa</taxon>
        <taxon>Spiralia</taxon>
        <taxon>Lophotrochozoa</taxon>
        <taxon>Annelida</taxon>
        <taxon>Polychaeta</taxon>
        <taxon>Sedentaria</taxon>
        <taxon>Canalipalpata</taxon>
        <taxon>Sabellida</taxon>
        <taxon>Oweniida</taxon>
        <taxon>Oweniidae</taxon>
        <taxon>Owenia</taxon>
    </lineage>
</organism>
<gene>
    <name evidence="4" type="ORF">OFUS_LOCUS8384</name>
</gene>
<proteinExistence type="predicted"/>
<evidence type="ECO:0000256" key="1">
    <source>
        <dbReference type="ARBA" id="ARBA00022729"/>
    </source>
</evidence>
<dbReference type="InterPro" id="IPR015816">
    <property type="entry name" value="Vitellinogen_b-sht_N"/>
</dbReference>
<keyword evidence="5" id="KW-1185">Reference proteome</keyword>
<dbReference type="InterPro" id="IPR001747">
    <property type="entry name" value="Vitellogenin_N"/>
</dbReference>
<feature type="domain" description="Vitellogenin" evidence="3">
    <location>
        <begin position="76"/>
        <end position="193"/>
    </location>
</feature>
<evidence type="ECO:0000313" key="4">
    <source>
        <dbReference type="EMBL" id="CAH1781874.1"/>
    </source>
</evidence>
<reference evidence="4" key="1">
    <citation type="submission" date="2022-03" db="EMBL/GenBank/DDBJ databases">
        <authorList>
            <person name="Martin C."/>
        </authorList>
    </citation>
    <scope>NUCLEOTIDE SEQUENCE</scope>
</reference>
<evidence type="ECO:0000313" key="5">
    <source>
        <dbReference type="Proteomes" id="UP000749559"/>
    </source>
</evidence>
<protein>
    <recommendedName>
        <fullName evidence="3">Vitellogenin domain-containing protein</fullName>
    </recommendedName>
</protein>